<feature type="signal peptide" evidence="1">
    <location>
        <begin position="1"/>
        <end position="19"/>
    </location>
</feature>
<name>A0A9P5NDW0_GYMJU</name>
<proteinExistence type="predicted"/>
<evidence type="ECO:0000313" key="2">
    <source>
        <dbReference type="EMBL" id="KAF8877934.1"/>
    </source>
</evidence>
<evidence type="ECO:0000256" key="1">
    <source>
        <dbReference type="SAM" id="SignalP"/>
    </source>
</evidence>
<evidence type="ECO:0000313" key="3">
    <source>
        <dbReference type="Proteomes" id="UP000724874"/>
    </source>
</evidence>
<feature type="chain" id="PRO_5040280170" evidence="1">
    <location>
        <begin position="20"/>
        <end position="291"/>
    </location>
</feature>
<comment type="caution">
    <text evidence="2">The sequence shown here is derived from an EMBL/GenBank/DDBJ whole genome shotgun (WGS) entry which is preliminary data.</text>
</comment>
<protein>
    <submittedName>
        <fullName evidence="2">Uncharacterized protein</fullName>
    </submittedName>
</protein>
<sequence length="291" mass="30475">MRFSTLSLTVLAVVASTSALVVDTRGNEGYGKGNGYGGGGSYGHGGGYGVDKRGDGYGGHGYGGGGYGNHGKRGGGDGYGRGSGYGHDGGHGYGNDHGYNKRGDGGDGNGYGHGNGGHNGGYGHGNGHGHSGATVMVMAMDTTGATETTTREVMEATVDIAMAMAEVMMAMVTVMEEVPVMDTEAATTRRIEGITEKDLLLKNAERCHKHTRRLSWPLIHRSSVLPQQQASGLLRFHPTAVASLSRDTTKYMTKINPDLILGANIGLAGVRCTIVIIKKKKDITKAMYLMY</sequence>
<dbReference type="AlphaFoldDB" id="A0A9P5NDW0"/>
<dbReference type="EMBL" id="JADNYJ010000164">
    <property type="protein sequence ID" value="KAF8877934.1"/>
    <property type="molecule type" value="Genomic_DNA"/>
</dbReference>
<accession>A0A9P5NDW0</accession>
<organism evidence="2 3">
    <name type="scientific">Gymnopilus junonius</name>
    <name type="common">Spectacular rustgill mushroom</name>
    <name type="synonym">Gymnopilus spectabilis subsp. junonius</name>
    <dbReference type="NCBI Taxonomy" id="109634"/>
    <lineage>
        <taxon>Eukaryota</taxon>
        <taxon>Fungi</taxon>
        <taxon>Dikarya</taxon>
        <taxon>Basidiomycota</taxon>
        <taxon>Agaricomycotina</taxon>
        <taxon>Agaricomycetes</taxon>
        <taxon>Agaricomycetidae</taxon>
        <taxon>Agaricales</taxon>
        <taxon>Agaricineae</taxon>
        <taxon>Hymenogastraceae</taxon>
        <taxon>Gymnopilus</taxon>
    </lineage>
</organism>
<dbReference type="Proteomes" id="UP000724874">
    <property type="component" value="Unassembled WGS sequence"/>
</dbReference>
<keyword evidence="3" id="KW-1185">Reference proteome</keyword>
<gene>
    <name evidence="2" type="ORF">CPB84DRAFT_1879371</name>
</gene>
<reference evidence="2" key="1">
    <citation type="submission" date="2020-11" db="EMBL/GenBank/DDBJ databases">
        <authorList>
            <consortium name="DOE Joint Genome Institute"/>
            <person name="Ahrendt S."/>
            <person name="Riley R."/>
            <person name="Andreopoulos W."/>
            <person name="LaButti K."/>
            <person name="Pangilinan J."/>
            <person name="Ruiz-duenas F.J."/>
            <person name="Barrasa J.M."/>
            <person name="Sanchez-Garcia M."/>
            <person name="Camarero S."/>
            <person name="Miyauchi S."/>
            <person name="Serrano A."/>
            <person name="Linde D."/>
            <person name="Babiker R."/>
            <person name="Drula E."/>
            <person name="Ayuso-Fernandez I."/>
            <person name="Pacheco R."/>
            <person name="Padilla G."/>
            <person name="Ferreira P."/>
            <person name="Barriuso J."/>
            <person name="Kellner H."/>
            <person name="Castanera R."/>
            <person name="Alfaro M."/>
            <person name="Ramirez L."/>
            <person name="Pisabarro A.G."/>
            <person name="Kuo A."/>
            <person name="Tritt A."/>
            <person name="Lipzen A."/>
            <person name="He G."/>
            <person name="Yan M."/>
            <person name="Ng V."/>
            <person name="Cullen D."/>
            <person name="Martin F."/>
            <person name="Rosso M.-N."/>
            <person name="Henrissat B."/>
            <person name="Hibbett D."/>
            <person name="Martinez A.T."/>
            <person name="Grigoriev I.V."/>
        </authorList>
    </citation>
    <scope>NUCLEOTIDE SEQUENCE</scope>
    <source>
        <strain evidence="2">AH 44721</strain>
    </source>
</reference>
<keyword evidence="1" id="KW-0732">Signal</keyword>